<reference evidence="1" key="1">
    <citation type="submission" date="2020-04" db="EMBL/GenBank/DDBJ databases">
        <authorList>
            <person name="Chiriac C."/>
            <person name="Salcher M."/>
            <person name="Ghai R."/>
            <person name="Kavagutti S V."/>
        </authorList>
    </citation>
    <scope>NUCLEOTIDE SEQUENCE</scope>
</reference>
<proteinExistence type="predicted"/>
<dbReference type="EMBL" id="LR796480">
    <property type="protein sequence ID" value="CAB4147576.1"/>
    <property type="molecule type" value="Genomic_DNA"/>
</dbReference>
<accession>A0A6J5MR75</accession>
<organism evidence="1">
    <name type="scientific">uncultured Caudovirales phage</name>
    <dbReference type="NCBI Taxonomy" id="2100421"/>
    <lineage>
        <taxon>Viruses</taxon>
        <taxon>Duplodnaviria</taxon>
        <taxon>Heunggongvirae</taxon>
        <taxon>Uroviricota</taxon>
        <taxon>Caudoviricetes</taxon>
        <taxon>Peduoviridae</taxon>
        <taxon>Maltschvirus</taxon>
        <taxon>Maltschvirus maltsch</taxon>
    </lineage>
</organism>
<protein>
    <submittedName>
        <fullName evidence="1">Uncharacterized protein</fullName>
    </submittedName>
</protein>
<gene>
    <name evidence="1" type="ORF">UFOVP516_35</name>
</gene>
<name>A0A6J5MR75_9CAUD</name>
<sequence length="69" mass="7994">MKISIEAYGKTHTTEITHDESDINEIVDIFYGLLVCTTFSEKTIINGFKEFVDEKEYEKTIEPKKATPY</sequence>
<evidence type="ECO:0000313" key="1">
    <source>
        <dbReference type="EMBL" id="CAB4147576.1"/>
    </source>
</evidence>